<dbReference type="Pfam" id="PF02785">
    <property type="entry name" value="Biotin_carb_C"/>
    <property type="match status" value="1"/>
</dbReference>
<dbReference type="InterPro" id="IPR011764">
    <property type="entry name" value="Biotin_carboxylation_dom"/>
</dbReference>
<dbReference type="PANTHER" id="PTHR18866">
    <property type="entry name" value="CARBOXYLASE:PYRUVATE/ACETYL-COA/PROPIONYL-COA CARBOXYLASE"/>
    <property type="match status" value="1"/>
</dbReference>
<dbReference type="GO" id="GO:0005524">
    <property type="term" value="F:ATP binding"/>
    <property type="evidence" value="ECO:0007669"/>
    <property type="project" value="UniProtKB-KW"/>
</dbReference>
<evidence type="ECO:0000313" key="9">
    <source>
        <dbReference type="EMBL" id="CAB4872156.1"/>
    </source>
</evidence>
<feature type="domain" description="Biotin carboxylation" evidence="8">
    <location>
        <begin position="9"/>
        <end position="457"/>
    </location>
</feature>
<dbReference type="InterPro" id="IPR016185">
    <property type="entry name" value="PreATP-grasp_dom_sf"/>
</dbReference>
<dbReference type="GO" id="GO:0046872">
    <property type="term" value="F:metal ion binding"/>
    <property type="evidence" value="ECO:0007669"/>
    <property type="project" value="InterPro"/>
</dbReference>
<dbReference type="SUPFAM" id="SSF56059">
    <property type="entry name" value="Glutathione synthetase ATP-binding domain-like"/>
    <property type="match status" value="1"/>
</dbReference>
<dbReference type="InterPro" id="IPR011761">
    <property type="entry name" value="ATP-grasp"/>
</dbReference>
<dbReference type="SUPFAM" id="SSF52440">
    <property type="entry name" value="PreATP-grasp domain"/>
    <property type="match status" value="1"/>
</dbReference>
<dbReference type="InterPro" id="IPR001882">
    <property type="entry name" value="Biotin_BS"/>
</dbReference>
<dbReference type="InterPro" id="IPR050856">
    <property type="entry name" value="Biotin_carboxylase_complex"/>
</dbReference>
<dbReference type="PANTHER" id="PTHR18866:SF33">
    <property type="entry name" value="METHYLCROTONOYL-COA CARBOXYLASE SUBUNIT ALPHA, MITOCHONDRIAL-RELATED"/>
    <property type="match status" value="1"/>
</dbReference>
<accession>A0A6J7DNQ3</accession>
<dbReference type="SMART" id="SM00878">
    <property type="entry name" value="Biotin_carb_C"/>
    <property type="match status" value="1"/>
</dbReference>
<name>A0A6J7DNQ3_9ZZZZ</name>
<dbReference type="Pfam" id="PF02786">
    <property type="entry name" value="CPSase_L_D2"/>
    <property type="match status" value="1"/>
</dbReference>
<evidence type="ECO:0000256" key="1">
    <source>
        <dbReference type="ARBA" id="ARBA00001953"/>
    </source>
</evidence>
<dbReference type="Pfam" id="PF00364">
    <property type="entry name" value="Biotin_lipoyl"/>
    <property type="match status" value="1"/>
</dbReference>
<dbReference type="CDD" id="cd06850">
    <property type="entry name" value="biotinyl_domain"/>
    <property type="match status" value="1"/>
</dbReference>
<dbReference type="InterPro" id="IPR048429">
    <property type="entry name" value="MCC_alpha_BT"/>
</dbReference>
<dbReference type="PROSITE" id="PS50975">
    <property type="entry name" value="ATP_GRASP"/>
    <property type="match status" value="1"/>
</dbReference>
<protein>
    <submittedName>
        <fullName evidence="9">Unannotated protein</fullName>
    </submittedName>
</protein>
<proteinExistence type="predicted"/>
<dbReference type="PROSITE" id="PS00188">
    <property type="entry name" value="BIOTIN"/>
    <property type="match status" value="1"/>
</dbReference>
<dbReference type="FunFam" id="3.40.50.20:FF:000010">
    <property type="entry name" value="Propionyl-CoA carboxylase subunit alpha"/>
    <property type="match status" value="1"/>
</dbReference>
<evidence type="ECO:0000256" key="3">
    <source>
        <dbReference type="ARBA" id="ARBA00022741"/>
    </source>
</evidence>
<gene>
    <name evidence="9" type="ORF">UFOPK3376_00896</name>
</gene>
<dbReference type="GO" id="GO:0016874">
    <property type="term" value="F:ligase activity"/>
    <property type="evidence" value="ECO:0007669"/>
    <property type="project" value="UniProtKB-KW"/>
</dbReference>
<feature type="domain" description="ATP-grasp" evidence="7">
    <location>
        <begin position="128"/>
        <end position="327"/>
    </location>
</feature>
<dbReference type="Pfam" id="PF21139">
    <property type="entry name" value="BT_MCC_alpha"/>
    <property type="match status" value="1"/>
</dbReference>
<keyword evidence="3" id="KW-0547">Nucleotide-binding</keyword>
<dbReference type="InterPro" id="IPR005479">
    <property type="entry name" value="CPAse_ATP-bd"/>
</dbReference>
<organism evidence="9">
    <name type="scientific">freshwater metagenome</name>
    <dbReference type="NCBI Taxonomy" id="449393"/>
    <lineage>
        <taxon>unclassified sequences</taxon>
        <taxon>metagenomes</taxon>
        <taxon>ecological metagenomes</taxon>
    </lineage>
</organism>
<dbReference type="Gene3D" id="2.40.50.100">
    <property type="match status" value="1"/>
</dbReference>
<dbReference type="Pfam" id="PF00289">
    <property type="entry name" value="Biotin_carb_N"/>
    <property type="match status" value="1"/>
</dbReference>
<dbReference type="PROSITE" id="PS00867">
    <property type="entry name" value="CPSASE_2"/>
    <property type="match status" value="1"/>
</dbReference>
<dbReference type="InterPro" id="IPR005481">
    <property type="entry name" value="BC-like_N"/>
</dbReference>
<dbReference type="EMBL" id="CAFBLP010000016">
    <property type="protein sequence ID" value="CAB4872156.1"/>
    <property type="molecule type" value="Genomic_DNA"/>
</dbReference>
<dbReference type="PROSITE" id="PS50968">
    <property type="entry name" value="BIOTINYL_LIPOYL"/>
    <property type="match status" value="1"/>
</dbReference>
<dbReference type="SUPFAM" id="SSF51246">
    <property type="entry name" value="Rudiment single hybrid motif"/>
    <property type="match status" value="1"/>
</dbReference>
<evidence type="ECO:0000259" key="6">
    <source>
        <dbReference type="PROSITE" id="PS50968"/>
    </source>
</evidence>
<dbReference type="FunFam" id="3.30.470.20:FF:000028">
    <property type="entry name" value="Methylcrotonoyl-CoA carboxylase subunit alpha, mitochondrial"/>
    <property type="match status" value="1"/>
</dbReference>
<evidence type="ECO:0000256" key="5">
    <source>
        <dbReference type="ARBA" id="ARBA00023267"/>
    </source>
</evidence>
<dbReference type="InterPro" id="IPR011053">
    <property type="entry name" value="Single_hybrid_motif"/>
</dbReference>
<keyword evidence="5" id="KW-0092">Biotin</keyword>
<reference evidence="9" key="1">
    <citation type="submission" date="2020-05" db="EMBL/GenBank/DDBJ databases">
        <authorList>
            <person name="Chiriac C."/>
            <person name="Salcher M."/>
            <person name="Ghai R."/>
            <person name="Kavagutti S V."/>
        </authorList>
    </citation>
    <scope>NUCLEOTIDE SEQUENCE</scope>
</reference>
<evidence type="ECO:0000259" key="7">
    <source>
        <dbReference type="PROSITE" id="PS50975"/>
    </source>
</evidence>
<feature type="domain" description="Lipoyl-binding" evidence="6">
    <location>
        <begin position="590"/>
        <end position="665"/>
    </location>
</feature>
<dbReference type="InterPro" id="IPR005482">
    <property type="entry name" value="Biotin_COase_C"/>
</dbReference>
<dbReference type="Gene3D" id="3.30.470.20">
    <property type="entry name" value="ATP-grasp fold, B domain"/>
    <property type="match status" value="1"/>
</dbReference>
<dbReference type="PROSITE" id="PS00866">
    <property type="entry name" value="CPSASE_1"/>
    <property type="match status" value="1"/>
</dbReference>
<keyword evidence="2" id="KW-0436">Ligase</keyword>
<evidence type="ECO:0000256" key="2">
    <source>
        <dbReference type="ARBA" id="ARBA00022598"/>
    </source>
</evidence>
<dbReference type="InterPro" id="IPR011054">
    <property type="entry name" value="Rudment_hybrid_motif"/>
</dbReference>
<dbReference type="InterPro" id="IPR000089">
    <property type="entry name" value="Biotin_lipoyl"/>
</dbReference>
<evidence type="ECO:0000259" key="8">
    <source>
        <dbReference type="PROSITE" id="PS50979"/>
    </source>
</evidence>
<comment type="cofactor">
    <cofactor evidence="1">
        <name>biotin</name>
        <dbReference type="ChEBI" id="CHEBI:57586"/>
    </cofactor>
</comment>
<dbReference type="AlphaFoldDB" id="A0A6J7DNQ3"/>
<evidence type="ECO:0000256" key="4">
    <source>
        <dbReference type="ARBA" id="ARBA00022840"/>
    </source>
</evidence>
<dbReference type="PROSITE" id="PS50979">
    <property type="entry name" value="BC"/>
    <property type="match status" value="1"/>
</dbReference>
<dbReference type="SUPFAM" id="SSF51230">
    <property type="entry name" value="Single hybrid motif"/>
    <property type="match status" value="1"/>
</dbReference>
<keyword evidence="4" id="KW-0067">ATP-binding</keyword>
<sequence length="679" mass="71444">MTTISSTPMFHTVIVANRGEIAVRIIRTLSRLGIRSVAVYSDADVSARHVLAADTAVRLGPAASSESYLRVDRVIDAAIQSGAQALHPGYGFLSENTALAAACAEAGIVFIGPPTSAIDAMGDKVRAKATVAASGVRVVPGVADTGLTDQELVAAAAVVGYPILIKPSAGGGGKGMRLVTDPATLLDEVAAARRVALGAFGDATLLLERFIQRPRHIEVQVLADGHGNVVHLGERECSLQRRHQKVIEEAPSPLLTEAQREMLGSQAVAAARACGYVNAGTVEFIVSGDHPDDSYFMEMNTRLQVEHPVTEMVWGLDLVELQLLVAAGEPLPFAQSDLGPRGHAMEARVYAEDASRGFLPTGGTVLSLSEPLNTANVRVDSSLLAGTEIGSNYDPMLSKIIAWGPDRDTARRTLRHALASTTILGATTNVGFLRDILEHADVISGQLDTGLIERVMEHVHVASIPHEISAAAALITLLRGRLDGVVDDPWDDPSGWRIGGPAWTTYRARSAGDNTVAVRHRGTADGFDVSVDGGPAIPSSITVANGIALIDHGGVRSRLSFARQDQTLWLGRNGETWHFTEADPTTPGGSAAAHHSGAITSPMPGTIAATPVASGDFVTAGQAVIVVEAMKMEHTLRAAFDGIVTELRAAVGDRVALNQQLAVIEPIDDASNHESTEDQ</sequence>
<dbReference type="Gene3D" id="3.30.700.40">
    <property type="match status" value="1"/>
</dbReference>